<dbReference type="EMBL" id="GBRD01002378">
    <property type="protein sequence ID" value="JAG63443.1"/>
    <property type="molecule type" value="Transcribed_RNA"/>
</dbReference>
<dbReference type="EMBL" id="GBHO01015464">
    <property type="protein sequence ID" value="JAG28140.1"/>
    <property type="molecule type" value="Transcribed_RNA"/>
</dbReference>
<dbReference type="Pfam" id="PF15684">
    <property type="entry name" value="AROS"/>
    <property type="match status" value="1"/>
</dbReference>
<gene>
    <name evidence="1" type="primary">RPS19BP1_2</name>
    <name evidence="1" type="ORF">CM83_27573</name>
</gene>
<proteinExistence type="predicted"/>
<protein>
    <submittedName>
        <fullName evidence="1">Active regulator of SIRT1</fullName>
    </submittedName>
</protein>
<accession>A0A0A9YF93</accession>
<reference evidence="1" key="2">
    <citation type="submission" date="2014-07" db="EMBL/GenBank/DDBJ databases">
        <authorList>
            <person name="Hull J."/>
        </authorList>
    </citation>
    <scope>NUCLEOTIDE SEQUENCE</scope>
</reference>
<evidence type="ECO:0000313" key="1">
    <source>
        <dbReference type="EMBL" id="JAG28140.1"/>
    </source>
</evidence>
<dbReference type="PRINTS" id="PR02029">
    <property type="entry name" value="ACTREGSIRT1"/>
</dbReference>
<sequence length="136" mass="15907">MSAALLRKSLELCDTPFVVVSDKRELRYKGFTDQSKPKKTQRGVTDVERKNITCIEQVKKKRKQQKKKEETLRKKLEILKKPVVGEKLAKTILESTKKRGEGDREVIFLKKNLPEQESIFSEEDFARFAREYTDDS</sequence>
<dbReference type="InterPro" id="IPR023262">
    <property type="entry name" value="AROS"/>
</dbReference>
<dbReference type="EMBL" id="GBRD01002377">
    <property type="protein sequence ID" value="JAG63444.1"/>
    <property type="molecule type" value="Transcribed_RNA"/>
</dbReference>
<reference evidence="1" key="1">
    <citation type="journal article" date="2014" name="PLoS ONE">
        <title>Transcriptome-Based Identification of ABC Transporters in the Western Tarnished Plant Bug Lygus hesperus.</title>
        <authorList>
            <person name="Hull J.J."/>
            <person name="Chaney K."/>
            <person name="Geib S.M."/>
            <person name="Fabrick J.A."/>
            <person name="Brent C.S."/>
            <person name="Walsh D."/>
            <person name="Lavine L.C."/>
        </authorList>
    </citation>
    <scope>NUCLEOTIDE SEQUENCE</scope>
</reference>
<organism evidence="1">
    <name type="scientific">Lygus hesperus</name>
    <name type="common">Western plant bug</name>
    <dbReference type="NCBI Taxonomy" id="30085"/>
    <lineage>
        <taxon>Eukaryota</taxon>
        <taxon>Metazoa</taxon>
        <taxon>Ecdysozoa</taxon>
        <taxon>Arthropoda</taxon>
        <taxon>Hexapoda</taxon>
        <taxon>Insecta</taxon>
        <taxon>Pterygota</taxon>
        <taxon>Neoptera</taxon>
        <taxon>Paraneoptera</taxon>
        <taxon>Hemiptera</taxon>
        <taxon>Heteroptera</taxon>
        <taxon>Panheteroptera</taxon>
        <taxon>Cimicomorpha</taxon>
        <taxon>Miridae</taxon>
        <taxon>Mirini</taxon>
        <taxon>Lygus</taxon>
    </lineage>
</organism>
<reference evidence="2" key="3">
    <citation type="submission" date="2014-09" db="EMBL/GenBank/DDBJ databases">
        <authorList>
            <person name="Magalhaes I.L.F."/>
            <person name="Oliveira U."/>
            <person name="Santos F.R."/>
            <person name="Vidigal T.H.D.A."/>
            <person name="Brescovit A.D."/>
            <person name="Santos A.J."/>
        </authorList>
    </citation>
    <scope>NUCLEOTIDE SEQUENCE</scope>
</reference>
<evidence type="ECO:0000313" key="2">
    <source>
        <dbReference type="EMBL" id="JAG63443.1"/>
    </source>
</evidence>
<dbReference type="AlphaFoldDB" id="A0A0A9YF93"/>
<name>A0A0A9YF93_LYGHE</name>